<sequence>VVVKPIGASELYNAIMHTVLNDKEGNVDGISGKSASKISNLPNFNASVLLVEDDLINQEVAKGLLSKLGLTAQIAANGVQALQALSEKEFDIVLMDCMMPEMDGYEATRKLRRGESGTSNQEKPVIALTANVMDGSKEECLAAGMSDFLSKPIMPQELITMLQRWL</sequence>
<keyword evidence="1 3" id="KW-0597">Phosphoprotein</keyword>
<keyword evidence="2" id="KW-0902">Two-component regulatory system</keyword>
<dbReference type="CDD" id="cd17546">
    <property type="entry name" value="REC_hyHK_CKI1_RcsC-like"/>
    <property type="match status" value="1"/>
</dbReference>
<evidence type="ECO:0000256" key="1">
    <source>
        <dbReference type="ARBA" id="ARBA00022553"/>
    </source>
</evidence>
<organism evidence="5">
    <name type="scientific">Methylophaga aminisulfidivorans</name>
    <dbReference type="NCBI Taxonomy" id="230105"/>
    <lineage>
        <taxon>Bacteria</taxon>
        <taxon>Pseudomonadati</taxon>
        <taxon>Pseudomonadota</taxon>
        <taxon>Gammaproteobacteria</taxon>
        <taxon>Thiotrichales</taxon>
        <taxon>Piscirickettsiaceae</taxon>
        <taxon>Methylophaga</taxon>
    </lineage>
</organism>
<dbReference type="PANTHER" id="PTHR45339:SF1">
    <property type="entry name" value="HYBRID SIGNAL TRANSDUCTION HISTIDINE KINASE J"/>
    <property type="match status" value="1"/>
</dbReference>
<gene>
    <name evidence="5" type="ORF">ENI26_04735</name>
</gene>
<reference evidence="5" key="1">
    <citation type="journal article" date="2020" name="mSystems">
        <title>Genome- and Community-Level Interaction Insights into Carbon Utilization and Element Cycling Functions of Hydrothermarchaeota in Hydrothermal Sediment.</title>
        <authorList>
            <person name="Zhou Z."/>
            <person name="Liu Y."/>
            <person name="Xu W."/>
            <person name="Pan J."/>
            <person name="Luo Z.H."/>
            <person name="Li M."/>
        </authorList>
    </citation>
    <scope>NUCLEOTIDE SEQUENCE [LARGE SCALE GENOMIC DNA]</scope>
    <source>
        <strain evidence="5">HyVt-380</strain>
    </source>
</reference>
<dbReference type="SUPFAM" id="SSF52172">
    <property type="entry name" value="CheY-like"/>
    <property type="match status" value="1"/>
</dbReference>
<comment type="caution">
    <text evidence="5">The sequence shown here is derived from an EMBL/GenBank/DDBJ whole genome shotgun (WGS) entry which is preliminary data.</text>
</comment>
<dbReference type="Gene3D" id="3.40.50.2300">
    <property type="match status" value="1"/>
</dbReference>
<dbReference type="SMART" id="SM00448">
    <property type="entry name" value="REC"/>
    <property type="match status" value="1"/>
</dbReference>
<evidence type="ECO:0000256" key="3">
    <source>
        <dbReference type="PROSITE-ProRule" id="PRU00169"/>
    </source>
</evidence>
<dbReference type="GO" id="GO:0000160">
    <property type="term" value="P:phosphorelay signal transduction system"/>
    <property type="evidence" value="ECO:0007669"/>
    <property type="project" value="UniProtKB-KW"/>
</dbReference>
<feature type="domain" description="Response regulatory" evidence="4">
    <location>
        <begin position="47"/>
        <end position="166"/>
    </location>
</feature>
<evidence type="ECO:0000313" key="5">
    <source>
        <dbReference type="EMBL" id="HEC73665.1"/>
    </source>
</evidence>
<accession>A0A7C1ZR60</accession>
<feature type="modified residue" description="4-aspartylphosphate" evidence="3">
    <location>
        <position position="96"/>
    </location>
</feature>
<evidence type="ECO:0000256" key="2">
    <source>
        <dbReference type="ARBA" id="ARBA00023012"/>
    </source>
</evidence>
<dbReference type="InterPro" id="IPR001789">
    <property type="entry name" value="Sig_transdc_resp-reg_receiver"/>
</dbReference>
<dbReference type="Proteomes" id="UP000886384">
    <property type="component" value="Unassembled WGS sequence"/>
</dbReference>
<proteinExistence type="predicted"/>
<dbReference type="EMBL" id="DRHY01000099">
    <property type="protein sequence ID" value="HEC73665.1"/>
    <property type="molecule type" value="Genomic_DNA"/>
</dbReference>
<dbReference type="AlphaFoldDB" id="A0A7C1ZR60"/>
<protein>
    <submittedName>
        <fullName evidence="5">Response regulator</fullName>
    </submittedName>
</protein>
<dbReference type="Pfam" id="PF00072">
    <property type="entry name" value="Response_reg"/>
    <property type="match status" value="1"/>
</dbReference>
<evidence type="ECO:0000259" key="4">
    <source>
        <dbReference type="PROSITE" id="PS50110"/>
    </source>
</evidence>
<dbReference type="PANTHER" id="PTHR45339">
    <property type="entry name" value="HYBRID SIGNAL TRANSDUCTION HISTIDINE KINASE J"/>
    <property type="match status" value="1"/>
</dbReference>
<name>A0A7C1ZR60_9GAMM</name>
<feature type="non-terminal residue" evidence="5">
    <location>
        <position position="1"/>
    </location>
</feature>
<dbReference type="PROSITE" id="PS50110">
    <property type="entry name" value="RESPONSE_REGULATORY"/>
    <property type="match status" value="1"/>
</dbReference>
<dbReference type="InterPro" id="IPR011006">
    <property type="entry name" value="CheY-like_superfamily"/>
</dbReference>